<protein>
    <submittedName>
        <fullName evidence="1">Uncharacterized protein</fullName>
    </submittedName>
</protein>
<accession>A0A1T5CTD5</accession>
<dbReference type="AlphaFoldDB" id="A0A1T5CTD5"/>
<gene>
    <name evidence="1" type="ORF">SAMN06295937_101189</name>
</gene>
<organism evidence="1 2">
    <name type="scientific">Sphingopyxis flava</name>
    <dbReference type="NCBI Taxonomy" id="1507287"/>
    <lineage>
        <taxon>Bacteria</taxon>
        <taxon>Pseudomonadati</taxon>
        <taxon>Pseudomonadota</taxon>
        <taxon>Alphaproteobacteria</taxon>
        <taxon>Sphingomonadales</taxon>
        <taxon>Sphingomonadaceae</taxon>
        <taxon>Sphingopyxis</taxon>
    </lineage>
</organism>
<dbReference type="Proteomes" id="UP000190044">
    <property type="component" value="Unassembled WGS sequence"/>
</dbReference>
<dbReference type="RefSeq" id="WP_079638694.1">
    <property type="nucleotide sequence ID" value="NZ_FUYP01000011.1"/>
</dbReference>
<evidence type="ECO:0000313" key="2">
    <source>
        <dbReference type="Proteomes" id="UP000190044"/>
    </source>
</evidence>
<reference evidence="2" key="1">
    <citation type="submission" date="2017-02" db="EMBL/GenBank/DDBJ databases">
        <authorList>
            <person name="Varghese N."/>
            <person name="Submissions S."/>
        </authorList>
    </citation>
    <scope>NUCLEOTIDE SEQUENCE [LARGE SCALE GENOMIC DNA]</scope>
    <source>
        <strain evidence="2">R11H</strain>
    </source>
</reference>
<name>A0A1T5CTD5_9SPHN</name>
<sequence length="68" mass="8028">MLSSRQRIDEERTIPLERYAEDGFASRYDYLLDLADCYDHDMVFMLADLLGPEEDFDGLITMLEDQFL</sequence>
<dbReference type="EMBL" id="FUYP01000011">
    <property type="protein sequence ID" value="SKB62581.1"/>
    <property type="molecule type" value="Genomic_DNA"/>
</dbReference>
<keyword evidence="2" id="KW-1185">Reference proteome</keyword>
<proteinExistence type="predicted"/>
<evidence type="ECO:0000313" key="1">
    <source>
        <dbReference type="EMBL" id="SKB62581.1"/>
    </source>
</evidence>